<protein>
    <submittedName>
        <fullName evidence="1">Uncharacterized protein</fullName>
    </submittedName>
</protein>
<name>A5Z3X4_9FIRM</name>
<accession>A5Z3X4</accession>
<dbReference type="STRING" id="411463.EUBVEN_00379"/>
<dbReference type="AlphaFoldDB" id="A5Z3X4"/>
<reference evidence="1 2" key="1">
    <citation type="submission" date="2007-03" db="EMBL/GenBank/DDBJ databases">
        <authorList>
            <person name="Fulton L."/>
            <person name="Clifton S."/>
            <person name="Fulton B."/>
            <person name="Xu J."/>
            <person name="Minx P."/>
            <person name="Pepin K.H."/>
            <person name="Johnson M."/>
            <person name="Thiruvilangam P."/>
            <person name="Bhonagiri V."/>
            <person name="Nash W.E."/>
            <person name="Mardis E.R."/>
            <person name="Wilson R.K."/>
        </authorList>
    </citation>
    <scope>NUCLEOTIDE SEQUENCE [LARGE SCALE GENOMIC DNA]</scope>
    <source>
        <strain evidence="1 2">ATCC 27560</strain>
    </source>
</reference>
<dbReference type="OrthoDB" id="1851235at2"/>
<organism evidence="1 2">
    <name type="scientific">Eubacterium ventriosum ATCC 27560</name>
    <dbReference type="NCBI Taxonomy" id="411463"/>
    <lineage>
        <taxon>Bacteria</taxon>
        <taxon>Bacillati</taxon>
        <taxon>Bacillota</taxon>
        <taxon>Clostridia</taxon>
        <taxon>Eubacteriales</taxon>
        <taxon>Eubacteriaceae</taxon>
        <taxon>Eubacterium</taxon>
    </lineage>
</organism>
<dbReference type="EMBL" id="AAVL02000025">
    <property type="protein sequence ID" value="EDM52365.1"/>
    <property type="molecule type" value="Genomic_DNA"/>
</dbReference>
<dbReference type="Proteomes" id="UP000006000">
    <property type="component" value="Unassembled WGS sequence"/>
</dbReference>
<evidence type="ECO:0000313" key="2">
    <source>
        <dbReference type="Proteomes" id="UP000006000"/>
    </source>
</evidence>
<comment type="caution">
    <text evidence="1">The sequence shown here is derived from an EMBL/GenBank/DDBJ whole genome shotgun (WGS) entry which is preliminary data.</text>
</comment>
<proteinExistence type="predicted"/>
<gene>
    <name evidence="1" type="ORF">EUBVEN_00379</name>
</gene>
<reference evidence="1 2" key="2">
    <citation type="submission" date="2007-04" db="EMBL/GenBank/DDBJ databases">
        <title>Draft genome sequence of Eubacterium ventriosum (ATCC 27560).</title>
        <authorList>
            <person name="Sudarsanam P."/>
            <person name="Ley R."/>
            <person name="Guruge J."/>
            <person name="Turnbaugh P.J."/>
            <person name="Mahowald M."/>
            <person name="Liep D."/>
            <person name="Gordon J."/>
        </authorList>
    </citation>
    <scope>NUCLEOTIDE SEQUENCE [LARGE SCALE GENOMIC DNA]</scope>
    <source>
        <strain evidence="1 2">ATCC 27560</strain>
    </source>
</reference>
<dbReference type="RefSeq" id="WP_005359456.1">
    <property type="nucleotide sequence ID" value="NZ_DS264266.1"/>
</dbReference>
<dbReference type="eggNOG" id="ENOG50334UU">
    <property type="taxonomic scope" value="Bacteria"/>
</dbReference>
<evidence type="ECO:0000313" key="1">
    <source>
        <dbReference type="EMBL" id="EDM52365.1"/>
    </source>
</evidence>
<sequence length="131" mass="15622">MNVIICLDQNNGMLFNNRRQSRDRIVRKNILEYINGAKLYMDEYSFKQFSEDKADNIVVCDNFSNAEDSDFCFVEKQHINTEQINKLIVYRWDKIYPADVSFGMNIIKLNLTETLEFQGYSHEKIVREIYE</sequence>
<dbReference type="HOGENOM" id="CLU_156560_0_0_9"/>